<organism evidence="2 3">
    <name type="scientific">Brachyspira suanatina</name>
    <dbReference type="NCBI Taxonomy" id="381802"/>
    <lineage>
        <taxon>Bacteria</taxon>
        <taxon>Pseudomonadati</taxon>
        <taxon>Spirochaetota</taxon>
        <taxon>Spirochaetia</taxon>
        <taxon>Brachyspirales</taxon>
        <taxon>Brachyspiraceae</taxon>
        <taxon>Brachyspira</taxon>
    </lineage>
</organism>
<dbReference type="EMBL" id="CVLB01000001">
    <property type="protein sequence ID" value="CRF31683.1"/>
    <property type="molecule type" value="Genomic_DNA"/>
</dbReference>
<reference evidence="3" key="1">
    <citation type="submission" date="2015-04" db="EMBL/GenBank/DDBJ databases">
        <authorList>
            <person name="Mushtaq Mamoona"/>
        </authorList>
    </citation>
    <scope>NUCLEOTIDE SEQUENCE [LARGE SCALE GENOMIC DNA]</scope>
    <source>
        <strain evidence="3">AN4859/03</strain>
    </source>
</reference>
<evidence type="ECO:0000313" key="3">
    <source>
        <dbReference type="Proteomes" id="UP000043763"/>
    </source>
</evidence>
<name>A0A0G4K422_9SPIR</name>
<sequence>MPDPLEDEGIEREIEKILLLGNDDENSLDMLDNLRRAILDLNLDLSIKYTDSKGTMSYYGVMTLPALIVNDELISYGEVLDREKIVNILKEKL</sequence>
<dbReference type="AlphaFoldDB" id="A0A0G4K422"/>
<dbReference type="InterPro" id="IPR036249">
    <property type="entry name" value="Thioredoxin-like_sf"/>
</dbReference>
<dbReference type="Pfam" id="PF13192">
    <property type="entry name" value="Thioredoxin_3"/>
    <property type="match status" value="1"/>
</dbReference>
<dbReference type="Proteomes" id="UP000043763">
    <property type="component" value="Unassembled WGS sequence"/>
</dbReference>
<dbReference type="OrthoDB" id="308251at2"/>
<keyword evidence="3" id="KW-1185">Reference proteome</keyword>
<dbReference type="SUPFAM" id="SSF52833">
    <property type="entry name" value="Thioredoxin-like"/>
    <property type="match status" value="1"/>
</dbReference>
<evidence type="ECO:0000259" key="1">
    <source>
        <dbReference type="Pfam" id="PF13192"/>
    </source>
</evidence>
<evidence type="ECO:0000313" key="2">
    <source>
        <dbReference type="EMBL" id="CRF31683.1"/>
    </source>
</evidence>
<feature type="domain" description="Thioredoxin-like fold" evidence="1">
    <location>
        <begin position="29"/>
        <end position="90"/>
    </location>
</feature>
<proteinExistence type="predicted"/>
<dbReference type="InterPro" id="IPR012336">
    <property type="entry name" value="Thioredoxin-like_fold"/>
</dbReference>
<gene>
    <name evidence="2" type="ORF">BRSU_0304</name>
</gene>
<accession>A0A0G4K422</accession>
<protein>
    <recommendedName>
        <fullName evidence="1">Thioredoxin-like fold domain-containing protein</fullName>
    </recommendedName>
</protein>
<dbReference type="Gene3D" id="3.40.30.10">
    <property type="entry name" value="Glutaredoxin"/>
    <property type="match status" value="1"/>
</dbReference>